<feature type="transmembrane region" description="Helical" evidence="1">
    <location>
        <begin position="362"/>
        <end position="380"/>
    </location>
</feature>
<gene>
    <name evidence="2" type="ORF">VII00023_16415</name>
</gene>
<dbReference type="AlphaFoldDB" id="F9S0G3"/>
<proteinExistence type="predicted"/>
<reference evidence="2 3" key="1">
    <citation type="journal article" date="2012" name="Int. J. Syst. Evol. Microbiol.">
        <title>Vibrio caribbeanicus sp. nov., isolated from the marine sponge Scleritoderma cyanea.</title>
        <authorList>
            <person name="Hoffmann M."/>
            <person name="Monday S.R."/>
            <person name="Allard M.W."/>
            <person name="Strain E.A."/>
            <person name="Whittaker P."/>
            <person name="Naum M."/>
            <person name="McCarthy P.J."/>
            <person name="Lopez J.V."/>
            <person name="Fischer M."/>
            <person name="Brown E.W."/>
        </authorList>
    </citation>
    <scope>NUCLEOTIDE SEQUENCE [LARGE SCALE GENOMIC DNA]</scope>
    <source>
        <strain evidence="2 3">ATCC 700023</strain>
    </source>
</reference>
<sequence length="405" mass="45910">MQKVVFLFLCLLIPFENTALASIGGVFTAPLGIVLVPLLALIIVLSYRTLSETEFNTIKLLFGFFVYSFILLTFFYGDYNKTFLFDRGLRFLLLIIPPVVIFLTVIRQDEKTIYQGVMVIAGVVIFAFLLNLVARGFINSSSFFHQNFALSPHRMRGFTLEASTFGFQFSLALLMVAAIFRINLFIITPVIVGSVILITSKGTLICFLMTVFITFVTFSRINAFHKLLASFILLFSISMFVTTFLGSSIVNDIERYTSVATRGTAVMTAIMSLIYNPIGSGFFGYLPSMYEYGVYALRFVDGLAPGLLNFSEFSNYLVVGETKSVSTKSFFFDWVIFGGIFFVYVYIKYIGRLFKFFIKHRMKYDFTVLLFLVLASSFFMTIDARYIAPFALGFVYVRYCIVKKG</sequence>
<dbReference type="EMBL" id="AFWF01000086">
    <property type="protein sequence ID" value="EGU43433.1"/>
    <property type="molecule type" value="Genomic_DNA"/>
</dbReference>
<keyword evidence="3" id="KW-1185">Reference proteome</keyword>
<evidence type="ECO:0000313" key="2">
    <source>
        <dbReference type="EMBL" id="EGU43433.1"/>
    </source>
</evidence>
<feature type="transmembrane region" description="Helical" evidence="1">
    <location>
        <begin position="165"/>
        <end position="192"/>
    </location>
</feature>
<keyword evidence="1" id="KW-1133">Transmembrane helix</keyword>
<feature type="transmembrane region" description="Helical" evidence="1">
    <location>
        <begin position="88"/>
        <end position="106"/>
    </location>
</feature>
<feature type="transmembrane region" description="Helical" evidence="1">
    <location>
        <begin position="227"/>
        <end position="247"/>
    </location>
</feature>
<keyword evidence="1" id="KW-0812">Transmembrane</keyword>
<feature type="transmembrane region" description="Helical" evidence="1">
    <location>
        <begin position="113"/>
        <end position="134"/>
    </location>
</feature>
<feature type="transmembrane region" description="Helical" evidence="1">
    <location>
        <begin position="259"/>
        <end position="278"/>
    </location>
</feature>
<feature type="transmembrane region" description="Helical" evidence="1">
    <location>
        <begin position="31"/>
        <end position="50"/>
    </location>
</feature>
<name>F9S0G3_9VIBR</name>
<evidence type="ECO:0000256" key="1">
    <source>
        <dbReference type="SAM" id="Phobius"/>
    </source>
</evidence>
<evidence type="ECO:0008006" key="4">
    <source>
        <dbReference type="Google" id="ProtNLM"/>
    </source>
</evidence>
<feature type="transmembrane region" description="Helical" evidence="1">
    <location>
        <begin position="57"/>
        <end position="76"/>
    </location>
</feature>
<protein>
    <recommendedName>
        <fullName evidence="4">O-antigen polymerase</fullName>
    </recommendedName>
</protein>
<dbReference type="Proteomes" id="UP000004605">
    <property type="component" value="Unassembled WGS sequence"/>
</dbReference>
<organism evidence="2 3">
    <name type="scientific">Vibrio ichthyoenteri ATCC 700023</name>
    <dbReference type="NCBI Taxonomy" id="870968"/>
    <lineage>
        <taxon>Bacteria</taxon>
        <taxon>Pseudomonadati</taxon>
        <taxon>Pseudomonadota</taxon>
        <taxon>Gammaproteobacteria</taxon>
        <taxon>Vibrionales</taxon>
        <taxon>Vibrionaceae</taxon>
        <taxon>Vibrio</taxon>
    </lineage>
</organism>
<comment type="caution">
    <text evidence="2">The sequence shown here is derived from an EMBL/GenBank/DDBJ whole genome shotgun (WGS) entry which is preliminary data.</text>
</comment>
<keyword evidence="1" id="KW-0472">Membrane</keyword>
<feature type="transmembrane region" description="Helical" evidence="1">
    <location>
        <begin position="331"/>
        <end position="350"/>
    </location>
</feature>
<dbReference type="RefSeq" id="WP_006711586.1">
    <property type="nucleotide sequence ID" value="NZ_AFWF01000086.1"/>
</dbReference>
<evidence type="ECO:0000313" key="3">
    <source>
        <dbReference type="Proteomes" id="UP000004605"/>
    </source>
</evidence>
<accession>F9S0G3</accession>